<evidence type="ECO:0000259" key="1">
    <source>
        <dbReference type="Pfam" id="PF18029"/>
    </source>
</evidence>
<dbReference type="InterPro" id="IPR041581">
    <property type="entry name" value="Glyoxalase_6"/>
</dbReference>
<evidence type="ECO:0000313" key="2">
    <source>
        <dbReference type="EMBL" id="SCG72073.1"/>
    </source>
</evidence>
<evidence type="ECO:0000313" key="3">
    <source>
        <dbReference type="Proteomes" id="UP000198210"/>
    </source>
</evidence>
<protein>
    <submittedName>
        <fullName evidence="2">Glyoxalase-like domain-containing protein</fullName>
    </submittedName>
</protein>
<accession>A0A1C5JNL8</accession>
<dbReference type="Proteomes" id="UP000198210">
    <property type="component" value="Chromosome I"/>
</dbReference>
<dbReference type="EMBL" id="LT607751">
    <property type="protein sequence ID" value="SCG72073.1"/>
    <property type="molecule type" value="Genomic_DNA"/>
</dbReference>
<dbReference type="PANTHER" id="PTHR35908">
    <property type="entry name" value="HYPOTHETICAL FUSION PROTEIN"/>
    <property type="match status" value="1"/>
</dbReference>
<dbReference type="InterPro" id="IPR029068">
    <property type="entry name" value="Glyas_Bleomycin-R_OHBP_Dase"/>
</dbReference>
<organism evidence="2 3">
    <name type="scientific">Micromonospora siamensis</name>
    <dbReference type="NCBI Taxonomy" id="299152"/>
    <lineage>
        <taxon>Bacteria</taxon>
        <taxon>Bacillati</taxon>
        <taxon>Actinomycetota</taxon>
        <taxon>Actinomycetes</taxon>
        <taxon>Micromonosporales</taxon>
        <taxon>Micromonosporaceae</taxon>
        <taxon>Micromonospora</taxon>
    </lineage>
</organism>
<dbReference type="Gene3D" id="3.10.180.10">
    <property type="entry name" value="2,3-Dihydroxybiphenyl 1,2-Dioxygenase, domain 1"/>
    <property type="match status" value="1"/>
</dbReference>
<dbReference type="AlphaFoldDB" id="A0A1C5JNL8"/>
<dbReference type="SUPFAM" id="SSF54593">
    <property type="entry name" value="Glyoxalase/Bleomycin resistance protein/Dihydroxybiphenyl dioxygenase"/>
    <property type="match status" value="1"/>
</dbReference>
<sequence>MIDCREPSRLVAFWAQALRYRPQPPPDGHPTWREWYLAHGVPAEELGAGDCADRLEDPTGAGPRIWFQPVPEAKSLKNRLHIDLKVGGGRGVPLTERRGRVNAEVDRLIPLGATVLGTMDDPENGHYAVQLSDPEGNEFCVV</sequence>
<proteinExistence type="predicted"/>
<feature type="domain" description="Glyoxalase-like" evidence="1">
    <location>
        <begin position="2"/>
        <end position="142"/>
    </location>
</feature>
<dbReference type="Pfam" id="PF18029">
    <property type="entry name" value="Glyoxalase_6"/>
    <property type="match status" value="1"/>
</dbReference>
<keyword evidence="3" id="KW-1185">Reference proteome</keyword>
<gene>
    <name evidence="2" type="ORF">GA0074704_4714</name>
</gene>
<reference evidence="2 3" key="1">
    <citation type="submission" date="2016-06" db="EMBL/GenBank/DDBJ databases">
        <authorList>
            <person name="Kjaerup R.B."/>
            <person name="Dalgaard T.S."/>
            <person name="Juul-Madsen H.R."/>
        </authorList>
    </citation>
    <scope>NUCLEOTIDE SEQUENCE [LARGE SCALE GENOMIC DNA]</scope>
    <source>
        <strain evidence="2 3">DSM 45097</strain>
    </source>
</reference>
<dbReference type="PANTHER" id="PTHR35908:SF1">
    <property type="entry name" value="CONSERVED PROTEIN"/>
    <property type="match status" value="1"/>
</dbReference>
<name>A0A1C5JNL8_9ACTN</name>